<evidence type="ECO:0000256" key="9">
    <source>
        <dbReference type="ARBA" id="ARBA00023136"/>
    </source>
</evidence>
<dbReference type="GO" id="GO:0034703">
    <property type="term" value="C:cation channel complex"/>
    <property type="evidence" value="ECO:0007669"/>
    <property type="project" value="UniProtKB-ARBA"/>
</dbReference>
<evidence type="ECO:0000256" key="10">
    <source>
        <dbReference type="ARBA" id="ARBA00023303"/>
    </source>
</evidence>
<evidence type="ECO:0000256" key="3">
    <source>
        <dbReference type="ARBA" id="ARBA00022606"/>
    </source>
</evidence>
<dbReference type="OrthoDB" id="2157354at2759"/>
<dbReference type="GO" id="GO:0005216">
    <property type="term" value="F:monoatomic ion channel activity"/>
    <property type="evidence" value="ECO:0007669"/>
    <property type="project" value="InterPro"/>
</dbReference>
<evidence type="ECO:0000256" key="1">
    <source>
        <dbReference type="ARBA" id="ARBA00004141"/>
    </source>
</evidence>
<keyword evidence="4 12" id="KW-0812">Transmembrane</keyword>
<feature type="domain" description="Ion transport" evidence="13">
    <location>
        <begin position="571"/>
        <end position="770"/>
    </location>
</feature>
<evidence type="ECO:0000256" key="2">
    <source>
        <dbReference type="ARBA" id="ARBA00022448"/>
    </source>
</evidence>
<keyword evidence="10" id="KW-0407">Ion channel</keyword>
<evidence type="ECO:0000256" key="6">
    <source>
        <dbReference type="ARBA" id="ARBA00022989"/>
    </source>
</evidence>
<evidence type="ECO:0000256" key="12">
    <source>
        <dbReference type="SAM" id="Phobius"/>
    </source>
</evidence>
<dbReference type="InterPro" id="IPR002110">
    <property type="entry name" value="Ankyrin_rpt"/>
</dbReference>
<dbReference type="Pfam" id="PF00520">
    <property type="entry name" value="Ion_trans"/>
    <property type="match status" value="1"/>
</dbReference>
<evidence type="ECO:0000313" key="16">
    <source>
        <dbReference type="RefSeq" id="XP_025419762.1"/>
    </source>
</evidence>
<dbReference type="EMBL" id="GGMS01015137">
    <property type="protein sequence ID" value="MBY84340.1"/>
    <property type="molecule type" value="Transcribed_RNA"/>
</dbReference>
<proteinExistence type="predicted"/>
<dbReference type="Pfam" id="PF12796">
    <property type="entry name" value="Ank_2"/>
    <property type="match status" value="2"/>
</dbReference>
<keyword evidence="6 12" id="KW-1133">Transmembrane helix</keyword>
<dbReference type="PANTHER" id="PTHR47143">
    <property type="entry name" value="TRANSIENT RECEPTOR POTENTIAL CATION CHANNEL PROTEIN PAINLESS"/>
    <property type="match status" value="1"/>
</dbReference>
<protein>
    <submittedName>
        <fullName evidence="14 16">Transient receptor potential cation channel protein painless</fullName>
    </submittedName>
</protein>
<evidence type="ECO:0000256" key="4">
    <source>
        <dbReference type="ARBA" id="ARBA00022692"/>
    </source>
</evidence>
<dbReference type="InterPro" id="IPR052076">
    <property type="entry name" value="TRP_cation_channel"/>
</dbReference>
<dbReference type="AlphaFoldDB" id="A0A2S2R3K0"/>
<reference evidence="16" key="2">
    <citation type="submission" date="2025-04" db="UniProtKB">
        <authorList>
            <consortium name="RefSeq"/>
        </authorList>
    </citation>
    <scope>IDENTIFICATION</scope>
    <source>
        <tissue evidence="16">Whole body</tissue>
    </source>
</reference>
<feature type="repeat" description="ANK" evidence="11">
    <location>
        <begin position="122"/>
        <end position="144"/>
    </location>
</feature>
<dbReference type="SUPFAM" id="SSF48403">
    <property type="entry name" value="Ankyrin repeat"/>
    <property type="match status" value="2"/>
</dbReference>
<dbReference type="PROSITE" id="PS50088">
    <property type="entry name" value="ANK_REPEAT"/>
    <property type="match status" value="2"/>
</dbReference>
<evidence type="ECO:0000256" key="8">
    <source>
        <dbReference type="ARBA" id="ARBA00023065"/>
    </source>
</evidence>
<gene>
    <name evidence="14" type="primary">pain</name>
    <name evidence="16" type="synonym">LOC112690065</name>
    <name evidence="14" type="ORF">g.86578</name>
</gene>
<keyword evidence="2" id="KW-0813">Transport</keyword>
<evidence type="ECO:0000259" key="13">
    <source>
        <dbReference type="Pfam" id="PF00520"/>
    </source>
</evidence>
<feature type="transmembrane region" description="Helical" evidence="12">
    <location>
        <begin position="520"/>
        <end position="542"/>
    </location>
</feature>
<dbReference type="Gene3D" id="1.25.40.20">
    <property type="entry name" value="Ankyrin repeat-containing domain"/>
    <property type="match status" value="2"/>
</dbReference>
<keyword evidence="7 11" id="KW-0040">ANK repeat</keyword>
<accession>A0A2S2R3K0</accession>
<dbReference type="RefSeq" id="XP_025419762.1">
    <property type="nucleotide sequence ID" value="XM_025563977.1"/>
</dbReference>
<evidence type="ECO:0000256" key="5">
    <source>
        <dbReference type="ARBA" id="ARBA00022737"/>
    </source>
</evidence>
<evidence type="ECO:0000313" key="14">
    <source>
        <dbReference type="EMBL" id="MBY84340.1"/>
    </source>
</evidence>
<feature type="transmembrane region" description="Helical" evidence="12">
    <location>
        <begin position="671"/>
        <end position="693"/>
    </location>
</feature>
<comment type="subcellular location">
    <subcellularLocation>
        <location evidence="1">Membrane</location>
        <topology evidence="1">Multi-pass membrane protein</topology>
    </subcellularLocation>
</comment>
<keyword evidence="3" id="KW-0716">Sensory transduction</keyword>
<keyword evidence="15" id="KW-1185">Reference proteome</keyword>
<reference evidence="14" key="1">
    <citation type="submission" date="2018-04" db="EMBL/GenBank/DDBJ databases">
        <title>Transcriptome assembly of Sipha flava.</title>
        <authorList>
            <person name="Scully E.D."/>
            <person name="Geib S.M."/>
            <person name="Palmer N.A."/>
            <person name="Koch K."/>
            <person name="Bradshaw J."/>
            <person name="Heng-Moss T."/>
            <person name="Sarath G."/>
        </authorList>
    </citation>
    <scope>NUCLEOTIDE SEQUENCE</scope>
</reference>
<evidence type="ECO:0000256" key="7">
    <source>
        <dbReference type="ARBA" id="ARBA00023043"/>
    </source>
</evidence>
<evidence type="ECO:0000256" key="11">
    <source>
        <dbReference type="PROSITE-ProRule" id="PRU00023"/>
    </source>
</evidence>
<feature type="transmembrane region" description="Helical" evidence="12">
    <location>
        <begin position="573"/>
        <end position="592"/>
    </location>
</feature>
<feature type="transmembrane region" description="Helical" evidence="12">
    <location>
        <begin position="734"/>
        <end position="755"/>
    </location>
</feature>
<dbReference type="SMART" id="SM00248">
    <property type="entry name" value="ANK"/>
    <property type="match status" value="9"/>
</dbReference>
<dbReference type="InterPro" id="IPR036770">
    <property type="entry name" value="Ankyrin_rpt-contain_sf"/>
</dbReference>
<dbReference type="Proteomes" id="UP000694846">
    <property type="component" value="Unplaced"/>
</dbReference>
<keyword evidence="8" id="KW-0406">Ion transport</keyword>
<keyword evidence="14 16" id="KW-0675">Receptor</keyword>
<feature type="repeat" description="ANK" evidence="11">
    <location>
        <begin position="374"/>
        <end position="406"/>
    </location>
</feature>
<keyword evidence="5" id="KW-0677">Repeat</keyword>
<sequence>MEDVELKPVCSIATNDQLLKAVQTNDLSLFKNLLEIGLGNSSIDLSATFDEPYHGTILDICCVSTGRSEFVRVLLSIGVDVNVINKNRKKAPIHLAAANGCTDALRALLEHSPTDVNLLDSDGNSALHLATKAGQLECSKLLLDSKSVNPNQLNRKGFTPAYIAATSKNKNDTLMLAFIRCPRVDLDVQIWDKSLRNIIGDKYSHLAEEMLLVGSRNITEQHDNMFVYLYSNDAENFVSQLTTDQSHDLNSHDGKHTYLQYACDFGLIRVVQILLDLGADPNGICPSNTKYPIFIASFRGFADIIQLFLDSNKSIHYQTDNGTALHEVIKGSDENHNSLDVNVELCDHGRSFEILLNKSKINPIELDINQSDDKGNTCLHYAAKVGDRDYILSLLDQGAYVGKKNVLGDPPLADISPKILELHLNRCVKTNGKSPKDVNYEIICSYSFLCPPKIYKRKDHDNHQTQLEGQEYVPENVPETDPLLYISEVPELRPLLKHPVLTSFLHLKWFAIKRYYKINLAFYIAFWALLTVYTLLTFRLGVHSSTNNLTSVQNNNATEFSANKAPFGSDSAMFLWIMVFVFLVVLVVRELFQLISSPFAYITSFENWLEISLVILTSVLLLSEMSSTMSTRNQISAVVILLSWGELILLVGRHPALATHLEMFKRVTKNFLQFLVWYSILIVAFALSFYMLFRNDEDDDNKFKYPSSATFKTIVMLTGEFDTFGSLPFDLHPIVSHALFLLFIFLIAIVLVNLLNGLAVSDTQAIRADAEIVAHVSRVKLIHYFETMAIGDPFSWIHKAQNHINSFGYDVPPVCSKRFYLKIRLFPDALRDSEIKILPNQRNFVDFGLSTKKNQTGCIANCQGYYLEKEIVNDAKLIIKLNSEESEKSCMEIMDVFIEKFNSVEKAVEEIKSILNAMNLKNDIVSISSSSHSPMLNGSYVNV</sequence>
<dbReference type="InterPro" id="IPR005821">
    <property type="entry name" value="Ion_trans_dom"/>
</dbReference>
<name>A0A2S2R3K0_9HEMI</name>
<evidence type="ECO:0000313" key="15">
    <source>
        <dbReference type="Proteomes" id="UP000694846"/>
    </source>
</evidence>
<dbReference type="PROSITE" id="PS50297">
    <property type="entry name" value="ANK_REP_REGION"/>
    <property type="match status" value="2"/>
</dbReference>
<organism evidence="14">
    <name type="scientific">Sipha flava</name>
    <name type="common">yellow sugarcane aphid</name>
    <dbReference type="NCBI Taxonomy" id="143950"/>
    <lineage>
        <taxon>Eukaryota</taxon>
        <taxon>Metazoa</taxon>
        <taxon>Ecdysozoa</taxon>
        <taxon>Arthropoda</taxon>
        <taxon>Hexapoda</taxon>
        <taxon>Insecta</taxon>
        <taxon>Pterygota</taxon>
        <taxon>Neoptera</taxon>
        <taxon>Paraneoptera</taxon>
        <taxon>Hemiptera</taxon>
        <taxon>Sternorrhyncha</taxon>
        <taxon>Aphidomorpha</taxon>
        <taxon>Aphidoidea</taxon>
        <taxon>Aphididae</taxon>
        <taxon>Sipha</taxon>
    </lineage>
</organism>
<keyword evidence="9 12" id="KW-0472">Membrane</keyword>
<dbReference type="PANTHER" id="PTHR47143:SF4">
    <property type="entry name" value="TRANSIENT RECEPTOR POTENTIAL CATION CHANNEL PROTEIN PAINLESS"/>
    <property type="match status" value="1"/>
</dbReference>
<feature type="transmembrane region" description="Helical" evidence="12">
    <location>
        <begin position="599"/>
        <end position="622"/>
    </location>
</feature>